<dbReference type="EMBL" id="FOIN01000001">
    <property type="protein sequence ID" value="SET09877.1"/>
    <property type="molecule type" value="Genomic_DNA"/>
</dbReference>
<feature type="transmembrane region" description="Helical" evidence="7">
    <location>
        <begin position="16"/>
        <end position="36"/>
    </location>
</feature>
<evidence type="ECO:0000256" key="4">
    <source>
        <dbReference type="ARBA" id="ARBA00023136"/>
    </source>
</evidence>
<dbReference type="GO" id="GO:0005886">
    <property type="term" value="C:plasma membrane"/>
    <property type="evidence" value="ECO:0007669"/>
    <property type="project" value="UniProtKB-SubCell"/>
</dbReference>
<organism evidence="8 9">
    <name type="scientific">Thomasclavelia cocleata</name>
    <dbReference type="NCBI Taxonomy" id="69824"/>
    <lineage>
        <taxon>Bacteria</taxon>
        <taxon>Bacillati</taxon>
        <taxon>Bacillota</taxon>
        <taxon>Erysipelotrichia</taxon>
        <taxon>Erysipelotrichales</taxon>
        <taxon>Coprobacillaceae</taxon>
        <taxon>Thomasclavelia</taxon>
    </lineage>
</organism>
<gene>
    <name evidence="8" type="ORF">SAMN04489758_101250</name>
</gene>
<evidence type="ECO:0000256" key="7">
    <source>
        <dbReference type="SAM" id="Phobius"/>
    </source>
</evidence>
<dbReference type="Proteomes" id="UP000198558">
    <property type="component" value="Unassembled WGS sequence"/>
</dbReference>
<keyword evidence="5" id="KW-0132">Cell division</keyword>
<dbReference type="GeneID" id="78287292"/>
<keyword evidence="2 7" id="KW-0812">Transmembrane</keyword>
<evidence type="ECO:0000256" key="6">
    <source>
        <dbReference type="SAM" id="Coils"/>
    </source>
</evidence>
<evidence type="ECO:0000313" key="9">
    <source>
        <dbReference type="Proteomes" id="UP000198558"/>
    </source>
</evidence>
<dbReference type="AlphaFoldDB" id="A0A1I0BTW1"/>
<dbReference type="GO" id="GO:0000921">
    <property type="term" value="P:septin ring assembly"/>
    <property type="evidence" value="ECO:0007669"/>
    <property type="project" value="InterPro"/>
</dbReference>
<keyword evidence="4 7" id="KW-0472">Membrane</keyword>
<reference evidence="9" key="1">
    <citation type="submission" date="2016-10" db="EMBL/GenBank/DDBJ databases">
        <authorList>
            <person name="Varghese N."/>
            <person name="Submissions S."/>
        </authorList>
    </citation>
    <scope>NUCLEOTIDE SEQUENCE [LARGE SCALE GENOMIC DNA]</scope>
    <source>
        <strain evidence="9">DSM 1551</strain>
    </source>
</reference>
<evidence type="ECO:0000256" key="5">
    <source>
        <dbReference type="ARBA" id="ARBA00023210"/>
    </source>
</evidence>
<dbReference type="RefSeq" id="WP_092351676.1">
    <property type="nucleotide sequence ID" value="NZ_FOIN01000001.1"/>
</dbReference>
<evidence type="ECO:0000313" key="8">
    <source>
        <dbReference type="EMBL" id="SET09877.1"/>
    </source>
</evidence>
<keyword evidence="6" id="KW-0175">Coiled coil</keyword>
<dbReference type="InterPro" id="IPR010379">
    <property type="entry name" value="EzrA"/>
</dbReference>
<keyword evidence="5" id="KW-0131">Cell cycle</keyword>
<comment type="subcellular location">
    <subcellularLocation>
        <location evidence="1">Cell membrane</location>
        <topology evidence="1">Single-pass membrane protein</topology>
    </subcellularLocation>
</comment>
<name>A0A1I0BTW1_9FIRM</name>
<evidence type="ECO:0000256" key="2">
    <source>
        <dbReference type="ARBA" id="ARBA00022692"/>
    </source>
</evidence>
<proteinExistence type="predicted"/>
<accession>A0A1I0BTW1</accession>
<dbReference type="OrthoDB" id="1654473at2"/>
<evidence type="ECO:0000256" key="1">
    <source>
        <dbReference type="ARBA" id="ARBA00004162"/>
    </source>
</evidence>
<protein>
    <submittedName>
        <fullName evidence="8">Septation ring formation regulator EzrA</fullName>
    </submittedName>
</protein>
<sequence>MKFLDNILEKFGRQNVIIVCVSILVIIIGIIVYRAIKLKMYRKEIVELENQMNAIKTLPIQYRLGRVKGIGKNMPEVLEKYEIYETEFNELNIYQNNDIAPLINEVDEQLFYRKLSGVHGKLVKLRKEIIEYEKRAQDLLKKIEVITEIENVQRVAIIKIKEKYRAASDNFAAVRFKIEDFVPAIPAIFNDIDSRFVSLEDMMNNQRFDEAKTFASKIEKDVDLLAANLRDLPTYISIVRKYIPKRLEELYEILEVMKEKDFSIEKLNASVRYNKIYSDLENTIQAIKDLMLENVGASIEVMTEELNTLGADLEKEQTAYNQYEEARNNCYRHIERLDEGLKRTVSSFDELQHNYLLTDYDITINDDYKKFKLVVDDLAKLTNIIESKDFSYSALIEQFGELVTRCQPFDDALTKYNELENSLRLQEKRALDELDNINIVLLEIKSEIKNKHLPMINESYKDYIDDSYLKADEILKFIRHRPIDLERLSVQVDAARDVIYKLYDNVHNLIVTAEMVEEAIIYGNRFRSSFLEVNTELTKAELLFRNGEYTKALSTAVDIIEKINPGSYEMLINKNTKSV</sequence>
<feature type="coiled-coil region" evidence="6">
    <location>
        <begin position="299"/>
        <end position="326"/>
    </location>
</feature>
<dbReference type="GO" id="GO:0005940">
    <property type="term" value="C:septin ring"/>
    <property type="evidence" value="ECO:0007669"/>
    <property type="project" value="InterPro"/>
</dbReference>
<keyword evidence="5" id="KW-0717">Septation</keyword>
<keyword evidence="3 7" id="KW-1133">Transmembrane helix</keyword>
<dbReference type="Pfam" id="PF06160">
    <property type="entry name" value="EzrA"/>
    <property type="match status" value="1"/>
</dbReference>
<dbReference type="GO" id="GO:0000917">
    <property type="term" value="P:division septum assembly"/>
    <property type="evidence" value="ECO:0007669"/>
    <property type="project" value="UniProtKB-KW"/>
</dbReference>
<keyword evidence="9" id="KW-1185">Reference proteome</keyword>
<evidence type="ECO:0000256" key="3">
    <source>
        <dbReference type="ARBA" id="ARBA00022989"/>
    </source>
</evidence>